<reference evidence="3 4" key="1">
    <citation type="submission" date="2024-02" db="EMBL/GenBank/DDBJ databases">
        <title>De novo assembly and annotation of 12 fungi associated with fruit tree decline syndrome in Ontario, Canada.</title>
        <authorList>
            <person name="Sulman M."/>
            <person name="Ellouze W."/>
            <person name="Ilyukhin E."/>
        </authorList>
    </citation>
    <scope>NUCLEOTIDE SEQUENCE [LARGE SCALE GENOMIC DNA]</scope>
    <source>
        <strain evidence="3 4">M169</strain>
    </source>
</reference>
<accession>A0ABR1NMB7</accession>
<evidence type="ECO:0000256" key="1">
    <source>
        <dbReference type="SAM" id="MobiDB-lite"/>
    </source>
</evidence>
<dbReference type="EMBL" id="JAKNSF020000208">
    <property type="protein sequence ID" value="KAK7706903.1"/>
    <property type="molecule type" value="Genomic_DNA"/>
</dbReference>
<evidence type="ECO:0000313" key="4">
    <source>
        <dbReference type="Proteomes" id="UP001430848"/>
    </source>
</evidence>
<organism evidence="3 4">
    <name type="scientific">Diaporthe eres</name>
    <name type="common">Phomopsis oblonga</name>
    <dbReference type="NCBI Taxonomy" id="83184"/>
    <lineage>
        <taxon>Eukaryota</taxon>
        <taxon>Fungi</taxon>
        <taxon>Dikarya</taxon>
        <taxon>Ascomycota</taxon>
        <taxon>Pezizomycotina</taxon>
        <taxon>Sordariomycetes</taxon>
        <taxon>Sordariomycetidae</taxon>
        <taxon>Diaporthales</taxon>
        <taxon>Diaporthaceae</taxon>
        <taxon>Diaporthe</taxon>
        <taxon>Diaporthe eres species complex</taxon>
    </lineage>
</organism>
<protein>
    <submittedName>
        <fullName evidence="3">Uncharacterized protein</fullName>
    </submittedName>
</protein>
<evidence type="ECO:0000313" key="3">
    <source>
        <dbReference type="EMBL" id="KAK7706903.1"/>
    </source>
</evidence>
<dbReference type="Proteomes" id="UP001430848">
    <property type="component" value="Unassembled WGS sequence"/>
</dbReference>
<evidence type="ECO:0000256" key="2">
    <source>
        <dbReference type="SAM" id="Phobius"/>
    </source>
</evidence>
<keyword evidence="2" id="KW-0472">Membrane</keyword>
<keyword evidence="2" id="KW-0812">Transmembrane</keyword>
<gene>
    <name evidence="3" type="ORF">SLS63_013847</name>
</gene>
<comment type="caution">
    <text evidence="3">The sequence shown here is derived from an EMBL/GenBank/DDBJ whole genome shotgun (WGS) entry which is preliminary data.</text>
</comment>
<feature type="region of interest" description="Disordered" evidence="1">
    <location>
        <begin position="268"/>
        <end position="303"/>
    </location>
</feature>
<feature type="transmembrane region" description="Helical" evidence="2">
    <location>
        <begin position="12"/>
        <end position="34"/>
    </location>
</feature>
<proteinExistence type="predicted"/>
<keyword evidence="4" id="KW-1185">Reference proteome</keyword>
<keyword evidence="2" id="KW-1133">Transmembrane helix</keyword>
<sequence>MREADTGLFRILSIAGFLFILCVMLAFAAILGPAKRTRFAMPKKSVAVRDLEFGDPERESLRGRDLGRGMPPGDEYDIFGNPWKNRSFDSVAAPRAVHYSNVGEFSRGMDFGNTYPDPRRGLDLPDPDIFDIHTSHGEDPFADPIPEPAPVRPGLMSFRAWTSIAPRMLRWKTQALGDGKEEKGEDRDIECAPATTDGVPDMAALSAAVAAPRTQPEEPFPEWLITPKASAGPRAPRFFEVDVDASTVNPPDLDFVAMQHELLKRVPIPARPGMPRGSTWHPSQVAGEEFSRPVVARNQTTAD</sequence>
<name>A0ABR1NMB7_DIAER</name>